<accession>A0A8S5UTR5</accession>
<sequence length="502" mass="56917">MPTKITQNGRKKINVEGTIHSNSREVALVGHTHSTSDISGLDTKISNATGSLDGKITTVERKATDAKTIADRALEQVNTTYFTSPSINGDTRSLIRKMLEYSSRVNKYYSDPATSKFNSLNVSYFTVRIPNMENNYIATINFNVNYRKNYTLKIRHKQLDFFHKFEIDKKLYDEDIVSIYTLETVDDSSNVYMVVVFLTKKNMNVSFNYSTYNYHFNTDQLSSIGVDKFGSAPRVLYELFTATAEEDVEMIPLYDGYFKNLFTFGDLSITTDDLLMVPVSKTKFIVLYKQTKTNITLDSNGEIVSLESRNYSENTNTYNNIREIHTGAFNEFYLFTNEKNYKFLNGGDQMHPESIGDTDFIKDYCRLVGPEFVLPKDGSIKQRSSELDTIERIIKYLYYKYIKRDTALTGRINGVLFNGKQDINITVPSLSTNHTINGVAFNGTRDITITARAAGGNADTLGNLRSDQYVKVTDVANAAGKIPRFNAAGHLVYPDGHEEWIE</sequence>
<proteinExistence type="predicted"/>
<reference evidence="1" key="1">
    <citation type="journal article" date="2021" name="Proc. Natl. Acad. Sci. U.S.A.">
        <title>A Catalog of Tens of Thousands of Viruses from Human Metagenomes Reveals Hidden Associations with Chronic Diseases.</title>
        <authorList>
            <person name="Tisza M.J."/>
            <person name="Buck C.B."/>
        </authorList>
    </citation>
    <scope>NUCLEOTIDE SEQUENCE</scope>
    <source>
        <strain evidence="1">CtYA416</strain>
    </source>
</reference>
<dbReference type="EMBL" id="BK016136">
    <property type="protein sequence ID" value="DAF97812.1"/>
    <property type="molecule type" value="Genomic_DNA"/>
</dbReference>
<protein>
    <submittedName>
        <fullName evidence="1">Uncharacterized protein</fullName>
    </submittedName>
</protein>
<name>A0A8S5UTR5_9CAUD</name>
<evidence type="ECO:0000313" key="1">
    <source>
        <dbReference type="EMBL" id="DAF97812.1"/>
    </source>
</evidence>
<organism evidence="1">
    <name type="scientific">Myoviridae sp. ctYA416</name>
    <dbReference type="NCBI Taxonomy" id="2825125"/>
    <lineage>
        <taxon>Viruses</taxon>
        <taxon>Duplodnaviria</taxon>
        <taxon>Heunggongvirae</taxon>
        <taxon>Uroviricota</taxon>
        <taxon>Caudoviricetes</taxon>
    </lineage>
</organism>